<dbReference type="InterPro" id="IPR050833">
    <property type="entry name" value="Poly_Biosynth_Transport"/>
</dbReference>
<feature type="transmembrane region" description="Helical" evidence="7">
    <location>
        <begin position="93"/>
        <end position="116"/>
    </location>
</feature>
<dbReference type="AlphaFoldDB" id="A0A7X0VIN9"/>
<comment type="subcellular location">
    <subcellularLocation>
        <location evidence="1">Cell membrane</location>
        <topology evidence="1">Multi-pass membrane protein</topology>
    </subcellularLocation>
</comment>
<reference evidence="8 9" key="1">
    <citation type="submission" date="2020-08" db="EMBL/GenBank/DDBJ databases">
        <title>Cohnella phylogeny.</title>
        <authorList>
            <person name="Dunlap C."/>
        </authorList>
    </citation>
    <scope>NUCLEOTIDE SEQUENCE [LARGE SCALE GENOMIC DNA]</scope>
    <source>
        <strain evidence="8 9">DSM 28246</strain>
    </source>
</reference>
<feature type="transmembrane region" description="Helical" evidence="7">
    <location>
        <begin position="388"/>
        <end position="407"/>
    </location>
</feature>
<evidence type="ECO:0000256" key="5">
    <source>
        <dbReference type="ARBA" id="ARBA00023136"/>
    </source>
</evidence>
<dbReference type="Proteomes" id="UP000547209">
    <property type="component" value="Unassembled WGS sequence"/>
</dbReference>
<feature type="transmembrane region" description="Helical" evidence="7">
    <location>
        <begin position="419"/>
        <end position="441"/>
    </location>
</feature>
<keyword evidence="3 7" id="KW-0812">Transmembrane</keyword>
<protein>
    <submittedName>
        <fullName evidence="8">Oligosaccharide flippase family protein</fullName>
    </submittedName>
</protein>
<feature type="transmembrane region" description="Helical" evidence="7">
    <location>
        <begin position="163"/>
        <end position="179"/>
    </location>
</feature>
<sequence>MKSNAPKAVWQGAALLGGAALASKLIGTLQKIPLQNLAGDRVFGLYSAVYALAVMWMTLAAAGVPVAVSLLVAERHAAGDETGARRVRRYAMVLLSLTGLAAFGLLQAGAQALAGWMGSPEAAAAIRTSSLALLVAPMTAALRGYSQGRLEMLRPAASQLLEQTARVAFMLIALLWALREAYSPAATAAAVHGGLAAGAAAGLVAMLLPGWGGRRDAGKTEARPEPASEREPPSGRVDAEESGKALGALASRREPQGGRADAGASGGRPAQEWEPFAPAPAAARAERGWPLVRRIAAVALPVAAGSVVAPLFGLIDAFTLPRLLQGAGGTAAAAMTAFGEYNRGIALLQLVAMAAGGAAAALVPAMTAARAKGDAAGLGEQTAFAMRLAWWFGGAAAVGLALLAKPVNVALFENGHGTGAMALLAFASLGAALQAVSAALLQGLGDLRSPALYLAAAALVKAALNAAL</sequence>
<feature type="transmembrane region" description="Helical" evidence="7">
    <location>
        <begin position="295"/>
        <end position="315"/>
    </location>
</feature>
<evidence type="ECO:0000256" key="6">
    <source>
        <dbReference type="SAM" id="MobiDB-lite"/>
    </source>
</evidence>
<dbReference type="GO" id="GO:0005886">
    <property type="term" value="C:plasma membrane"/>
    <property type="evidence" value="ECO:0007669"/>
    <property type="project" value="UniProtKB-SubCell"/>
</dbReference>
<evidence type="ECO:0000313" key="9">
    <source>
        <dbReference type="Proteomes" id="UP000547209"/>
    </source>
</evidence>
<organism evidence="8 9">
    <name type="scientific">Cohnella nanjingensis</name>
    <dbReference type="NCBI Taxonomy" id="1387779"/>
    <lineage>
        <taxon>Bacteria</taxon>
        <taxon>Bacillati</taxon>
        <taxon>Bacillota</taxon>
        <taxon>Bacilli</taxon>
        <taxon>Bacillales</taxon>
        <taxon>Paenibacillaceae</taxon>
        <taxon>Cohnella</taxon>
    </lineage>
</organism>
<evidence type="ECO:0000256" key="4">
    <source>
        <dbReference type="ARBA" id="ARBA00022989"/>
    </source>
</evidence>
<dbReference type="RefSeq" id="WP_185673271.1">
    <property type="nucleotide sequence ID" value="NZ_JACJVP010000075.1"/>
</dbReference>
<keyword evidence="2" id="KW-1003">Cell membrane</keyword>
<feature type="compositionally biased region" description="Low complexity" evidence="6">
    <location>
        <begin position="257"/>
        <end position="274"/>
    </location>
</feature>
<feature type="transmembrane region" description="Helical" evidence="7">
    <location>
        <begin position="46"/>
        <end position="72"/>
    </location>
</feature>
<dbReference type="EMBL" id="JACJVP010000075">
    <property type="protein sequence ID" value="MBB6675415.1"/>
    <property type="molecule type" value="Genomic_DNA"/>
</dbReference>
<evidence type="ECO:0000256" key="7">
    <source>
        <dbReference type="SAM" id="Phobius"/>
    </source>
</evidence>
<feature type="non-terminal residue" evidence="8">
    <location>
        <position position="468"/>
    </location>
</feature>
<keyword evidence="5 7" id="KW-0472">Membrane</keyword>
<feature type="transmembrane region" description="Helical" evidence="7">
    <location>
        <begin position="345"/>
        <end position="367"/>
    </location>
</feature>
<evidence type="ECO:0000256" key="2">
    <source>
        <dbReference type="ARBA" id="ARBA00022475"/>
    </source>
</evidence>
<dbReference type="PANTHER" id="PTHR30250:SF29">
    <property type="entry name" value="POLYSACCHARIDE BIOSYNTHESIS PROTEIN C-TERMINAL DOMAIN-CONTAINING PROTEIN"/>
    <property type="match status" value="1"/>
</dbReference>
<feature type="transmembrane region" description="Helical" evidence="7">
    <location>
        <begin position="185"/>
        <end position="208"/>
    </location>
</feature>
<proteinExistence type="predicted"/>
<keyword evidence="4 7" id="KW-1133">Transmembrane helix</keyword>
<evidence type="ECO:0000256" key="1">
    <source>
        <dbReference type="ARBA" id="ARBA00004651"/>
    </source>
</evidence>
<feature type="transmembrane region" description="Helical" evidence="7">
    <location>
        <begin position="122"/>
        <end position="142"/>
    </location>
</feature>
<feature type="compositionally biased region" description="Basic and acidic residues" evidence="6">
    <location>
        <begin position="215"/>
        <end position="243"/>
    </location>
</feature>
<dbReference type="InterPro" id="IPR002797">
    <property type="entry name" value="Polysacc_synth"/>
</dbReference>
<comment type="caution">
    <text evidence="8">The sequence shown here is derived from an EMBL/GenBank/DDBJ whole genome shotgun (WGS) entry which is preliminary data.</text>
</comment>
<dbReference type="Pfam" id="PF01943">
    <property type="entry name" value="Polysacc_synt"/>
    <property type="match status" value="1"/>
</dbReference>
<feature type="region of interest" description="Disordered" evidence="6">
    <location>
        <begin position="215"/>
        <end position="274"/>
    </location>
</feature>
<evidence type="ECO:0000313" key="8">
    <source>
        <dbReference type="EMBL" id="MBB6675415.1"/>
    </source>
</evidence>
<evidence type="ECO:0000256" key="3">
    <source>
        <dbReference type="ARBA" id="ARBA00022692"/>
    </source>
</evidence>
<name>A0A7X0VIN9_9BACL</name>
<accession>A0A7X0VIN9</accession>
<keyword evidence="9" id="KW-1185">Reference proteome</keyword>
<gene>
    <name evidence="8" type="ORF">H7C19_32630</name>
</gene>
<dbReference type="PANTHER" id="PTHR30250">
    <property type="entry name" value="PST FAMILY PREDICTED COLANIC ACID TRANSPORTER"/>
    <property type="match status" value="1"/>
</dbReference>